<feature type="compositionally biased region" description="Pro residues" evidence="1">
    <location>
        <begin position="77"/>
        <end position="92"/>
    </location>
</feature>
<feature type="transmembrane region" description="Helical" evidence="2">
    <location>
        <begin position="12"/>
        <end position="33"/>
    </location>
</feature>
<organism evidence="4 5">
    <name type="scientific">Leptothrix ochracea L12</name>
    <dbReference type="NCBI Taxonomy" id="735332"/>
    <lineage>
        <taxon>Bacteria</taxon>
        <taxon>Pseudomonadati</taxon>
        <taxon>Pseudomonadota</taxon>
        <taxon>Betaproteobacteria</taxon>
        <taxon>Burkholderiales</taxon>
        <taxon>Sphaerotilaceae</taxon>
        <taxon>Leptothrix</taxon>
    </lineage>
</organism>
<dbReference type="OrthoDB" id="5782056at2"/>
<evidence type="ECO:0000313" key="4">
    <source>
        <dbReference type="EMBL" id="EIM31450.1"/>
    </source>
</evidence>
<dbReference type="GO" id="GO:0003677">
    <property type="term" value="F:DNA binding"/>
    <property type="evidence" value="ECO:0007669"/>
    <property type="project" value="InterPro"/>
</dbReference>
<keyword evidence="4" id="KW-0255">Endonuclease</keyword>
<keyword evidence="4" id="KW-0540">Nuclease</keyword>
<evidence type="ECO:0000259" key="3">
    <source>
        <dbReference type="Pfam" id="PF04471"/>
    </source>
</evidence>
<dbReference type="EMBL" id="JH660682">
    <property type="protein sequence ID" value="EIM31450.1"/>
    <property type="molecule type" value="Genomic_DNA"/>
</dbReference>
<dbReference type="HOGENOM" id="CLU_050636_1_0_4"/>
<keyword evidence="2" id="KW-1133">Transmembrane helix</keyword>
<dbReference type="RefSeq" id="WP_009453479.1">
    <property type="nucleotide sequence ID" value="NZ_JH660682.1"/>
</dbReference>
<name>I4Z5F8_9BURK</name>
<keyword evidence="5" id="KW-1185">Reference proteome</keyword>
<dbReference type="Gene3D" id="3.30.65.10">
    <property type="entry name" value="Bacterial Topoisomerase I, domain 1"/>
    <property type="match status" value="1"/>
</dbReference>
<dbReference type="PANTHER" id="PTHR30015:SF7">
    <property type="entry name" value="TYPE IV METHYL-DIRECTED RESTRICTION ENZYME ECOKMRR"/>
    <property type="match status" value="1"/>
</dbReference>
<evidence type="ECO:0000313" key="5">
    <source>
        <dbReference type="Proteomes" id="UP000053899"/>
    </source>
</evidence>
<protein>
    <submittedName>
        <fullName evidence="4">Restriction endonuclease</fullName>
    </submittedName>
</protein>
<dbReference type="InterPro" id="IPR052906">
    <property type="entry name" value="Type_IV_Methyl-Rstrct_Enzyme"/>
</dbReference>
<dbReference type="GO" id="GO:0009307">
    <property type="term" value="P:DNA restriction-modification system"/>
    <property type="evidence" value="ECO:0007669"/>
    <property type="project" value="InterPro"/>
</dbReference>
<accession>I4Z5F8</accession>
<sequence length="284" mass="31197">MLSTPFSLHGLLQTMVWLLLLLGLMGVVLGVLIRRRAAQAKFESAQSDDFSATRAMEPSGTVGIPAAPKVRRRTHPSVPPAPPTTLPPPVPTIEPTVRPQAWGLEVFSVIEWRRFEALVEALFAQAGFVTRSQSHGADGGVDIWLHSRHQPDGSPVSIVQCKHWQSGKPVGVDKIRELRGVMAAHNVHRGQFACTAHYSTDAREFARTNQIHLLDGPALLALIAKRTPEQQQALLDVALDGEYWKPTCVKCDTKMVLRTPRNGGKHFWGCVNNSKCKGMMVARG</sequence>
<dbReference type="InterPro" id="IPR011856">
    <property type="entry name" value="tRNA_endonuc-like_dom_sf"/>
</dbReference>
<feature type="region of interest" description="Disordered" evidence="1">
    <location>
        <begin position="51"/>
        <end position="92"/>
    </location>
</feature>
<dbReference type="Gene3D" id="3.40.1350.10">
    <property type="match status" value="1"/>
</dbReference>
<dbReference type="GO" id="GO:0015666">
    <property type="term" value="F:restriction endodeoxyribonuclease activity"/>
    <property type="evidence" value="ECO:0007669"/>
    <property type="project" value="TreeGrafter"/>
</dbReference>
<evidence type="ECO:0000256" key="2">
    <source>
        <dbReference type="SAM" id="Phobius"/>
    </source>
</evidence>
<dbReference type="GeneID" id="92352271"/>
<dbReference type="SUPFAM" id="SSF52980">
    <property type="entry name" value="Restriction endonuclease-like"/>
    <property type="match status" value="1"/>
</dbReference>
<reference evidence="4 5" key="1">
    <citation type="submission" date="2012-04" db="EMBL/GenBank/DDBJ databases">
        <title>Improved High-Quality Draft sequence of Leptothrix ochracea L12.</title>
        <authorList>
            <consortium name="US DOE Joint Genome Institute"/>
            <person name="Lucas S."/>
            <person name="Han J."/>
            <person name="Lapidus A."/>
            <person name="Cheng J.-F."/>
            <person name="Goodwin L."/>
            <person name="Pitluck S."/>
            <person name="Peters L."/>
            <person name="Zeytun A."/>
            <person name="Detter J.C."/>
            <person name="Han C."/>
            <person name="Tapia R."/>
            <person name="Land M."/>
            <person name="Hauser L."/>
            <person name="Kyrpides N."/>
            <person name="Ivanova N."/>
            <person name="Pagani I."/>
            <person name="Stepanauskas R."/>
            <person name="Masland D."/>
            <person name="Poulton N."/>
            <person name="Emerson D."/>
            <person name="Fleming E."/>
            <person name="Woyke T."/>
        </authorList>
    </citation>
    <scope>NUCLEOTIDE SEQUENCE [LARGE SCALE GENOMIC DNA]</scope>
    <source>
        <strain evidence="4 5">L12</strain>
    </source>
</reference>
<feature type="domain" description="Restriction endonuclease type IV Mrr" evidence="3">
    <location>
        <begin position="110"/>
        <end position="223"/>
    </location>
</feature>
<dbReference type="Pfam" id="PF04471">
    <property type="entry name" value="Mrr_cat"/>
    <property type="match status" value="1"/>
</dbReference>
<proteinExistence type="predicted"/>
<gene>
    <name evidence="4" type="ORF">LepocDRAFT_00001800</name>
</gene>
<dbReference type="AlphaFoldDB" id="I4Z5F8"/>
<dbReference type="PANTHER" id="PTHR30015">
    <property type="entry name" value="MRR RESTRICTION SYSTEM PROTEIN"/>
    <property type="match status" value="1"/>
</dbReference>
<keyword evidence="2" id="KW-0472">Membrane</keyword>
<dbReference type="Proteomes" id="UP000053899">
    <property type="component" value="Unassembled WGS sequence"/>
</dbReference>
<dbReference type="InterPro" id="IPR011335">
    <property type="entry name" value="Restrct_endonuc-II-like"/>
</dbReference>
<dbReference type="InterPro" id="IPR007560">
    <property type="entry name" value="Restrct_endonuc_IV_Mrr"/>
</dbReference>
<evidence type="ECO:0000256" key="1">
    <source>
        <dbReference type="SAM" id="MobiDB-lite"/>
    </source>
</evidence>
<keyword evidence="2" id="KW-0812">Transmembrane</keyword>
<keyword evidence="4" id="KW-0378">Hydrolase</keyword>